<dbReference type="InterPro" id="IPR011263">
    <property type="entry name" value="DNA-dir_RNA_pol_RpoA/D/Rpb3"/>
</dbReference>
<evidence type="ECO:0000256" key="9">
    <source>
        <dbReference type="ARBA" id="ARBA00033070"/>
    </source>
</evidence>
<comment type="subunit">
    <text evidence="11">Homodimer. The RNAP catalytic core consists of 2 alpha, 1 beta, 1 beta' and 1 omega subunit. When a sigma factor is associated with the core the holoenzyme is formed, which can initiate transcription.</text>
</comment>
<feature type="domain" description="DNA-directed RNA polymerase RpoA/D/Rpb3-type" evidence="12">
    <location>
        <begin position="18"/>
        <end position="227"/>
    </location>
</feature>
<dbReference type="InterPro" id="IPR036643">
    <property type="entry name" value="RNApol_insert_sf"/>
</dbReference>
<dbReference type="FunFam" id="2.170.120.12:FF:000001">
    <property type="entry name" value="DNA-directed RNA polymerase subunit alpha"/>
    <property type="match status" value="1"/>
</dbReference>
<dbReference type="GO" id="GO:0006351">
    <property type="term" value="P:DNA-templated transcription"/>
    <property type="evidence" value="ECO:0007669"/>
    <property type="project" value="UniProtKB-UniRule"/>
</dbReference>
<evidence type="ECO:0000256" key="11">
    <source>
        <dbReference type="HAMAP-Rule" id="MF_00059"/>
    </source>
</evidence>
<proteinExistence type="inferred from homology"/>
<dbReference type="NCBIfam" id="TIGR02027">
    <property type="entry name" value="rpoA"/>
    <property type="match status" value="1"/>
</dbReference>
<evidence type="ECO:0000256" key="2">
    <source>
        <dbReference type="ARBA" id="ARBA00012418"/>
    </source>
</evidence>
<dbReference type="NCBIfam" id="NF003519">
    <property type="entry name" value="PRK05182.2-5"/>
    <property type="match status" value="1"/>
</dbReference>
<dbReference type="Gene3D" id="1.10.150.20">
    <property type="entry name" value="5' to 3' exonuclease, C-terminal subdomain"/>
    <property type="match status" value="1"/>
</dbReference>
<dbReference type="SMART" id="SM00662">
    <property type="entry name" value="RPOLD"/>
    <property type="match status" value="1"/>
</dbReference>
<dbReference type="Gene3D" id="2.170.120.12">
    <property type="entry name" value="DNA-directed RNA polymerase, insert domain"/>
    <property type="match status" value="1"/>
</dbReference>
<keyword evidence="6 11" id="KW-0548">Nucleotidyltransferase</keyword>
<dbReference type="EC" id="2.7.7.6" evidence="2 11"/>
<dbReference type="Gene3D" id="3.30.1360.10">
    <property type="entry name" value="RNA polymerase, RBP11-like subunit"/>
    <property type="match status" value="1"/>
</dbReference>
<dbReference type="Proteomes" id="UP000781173">
    <property type="component" value="Unassembled WGS sequence"/>
</dbReference>
<feature type="region of interest" description="Alpha C-terminal domain (alpha-CTD)" evidence="11">
    <location>
        <begin position="246"/>
        <end position="313"/>
    </location>
</feature>
<evidence type="ECO:0000259" key="12">
    <source>
        <dbReference type="SMART" id="SM00662"/>
    </source>
</evidence>
<dbReference type="InterPro" id="IPR011260">
    <property type="entry name" value="RNAP_asu_C"/>
</dbReference>
<evidence type="ECO:0000313" key="14">
    <source>
        <dbReference type="Proteomes" id="UP000781173"/>
    </source>
</evidence>
<comment type="catalytic activity">
    <reaction evidence="10 11">
        <text>RNA(n) + a ribonucleoside 5'-triphosphate = RNA(n+1) + diphosphate</text>
        <dbReference type="Rhea" id="RHEA:21248"/>
        <dbReference type="Rhea" id="RHEA-COMP:14527"/>
        <dbReference type="Rhea" id="RHEA-COMP:17342"/>
        <dbReference type="ChEBI" id="CHEBI:33019"/>
        <dbReference type="ChEBI" id="CHEBI:61557"/>
        <dbReference type="ChEBI" id="CHEBI:140395"/>
        <dbReference type="EC" id="2.7.7.6"/>
    </reaction>
</comment>
<evidence type="ECO:0000256" key="6">
    <source>
        <dbReference type="ARBA" id="ARBA00022695"/>
    </source>
</evidence>
<evidence type="ECO:0000256" key="5">
    <source>
        <dbReference type="ARBA" id="ARBA00022679"/>
    </source>
</evidence>
<keyword evidence="4 11" id="KW-0240">DNA-directed RNA polymerase</keyword>
<evidence type="ECO:0000313" key="13">
    <source>
        <dbReference type="EMBL" id="MBW7953609.1"/>
    </source>
</evidence>
<dbReference type="HAMAP" id="MF_00059">
    <property type="entry name" value="RNApol_bact_RpoA"/>
    <property type="match status" value="1"/>
</dbReference>
<feature type="region of interest" description="Alpha N-terminal domain (alpha-NTD)" evidence="11">
    <location>
        <begin position="1"/>
        <end position="233"/>
    </location>
</feature>
<dbReference type="GO" id="GO:0046983">
    <property type="term" value="F:protein dimerization activity"/>
    <property type="evidence" value="ECO:0007669"/>
    <property type="project" value="InterPro"/>
</dbReference>
<evidence type="ECO:0000256" key="3">
    <source>
        <dbReference type="ARBA" id="ARBA00015972"/>
    </source>
</evidence>
<gene>
    <name evidence="11" type="primary">rpoA</name>
    <name evidence="13" type="ORF">H3C67_02380</name>
</gene>
<evidence type="ECO:0000256" key="7">
    <source>
        <dbReference type="ARBA" id="ARBA00023163"/>
    </source>
</evidence>
<dbReference type="Pfam" id="PF03118">
    <property type="entry name" value="RNA_pol_A_CTD"/>
    <property type="match status" value="1"/>
</dbReference>
<dbReference type="Pfam" id="PF01000">
    <property type="entry name" value="RNA_pol_A_bac"/>
    <property type="match status" value="1"/>
</dbReference>
<dbReference type="InterPro" id="IPR036603">
    <property type="entry name" value="RBP11-like"/>
</dbReference>
<evidence type="ECO:0000256" key="1">
    <source>
        <dbReference type="ARBA" id="ARBA00007123"/>
    </source>
</evidence>
<comment type="function">
    <text evidence="11">DNA-dependent RNA polymerase catalyzes the transcription of DNA into RNA using the four ribonucleoside triphosphates as substrates.</text>
</comment>
<dbReference type="Pfam" id="PF01193">
    <property type="entry name" value="RNA_pol_L"/>
    <property type="match status" value="1"/>
</dbReference>
<dbReference type="InterPro" id="IPR011262">
    <property type="entry name" value="DNA-dir_RNA_pol_insert"/>
</dbReference>
<accession>A0A952AGW7</accession>
<keyword evidence="5 11" id="KW-0808">Transferase</keyword>
<comment type="domain">
    <text evidence="11">The N-terminal domain is essential for RNAP assembly and basal transcription, whereas the C-terminal domain is involved in interaction with transcriptional regulators and with upstream promoter elements.</text>
</comment>
<reference evidence="13" key="1">
    <citation type="journal article" date="2022" name="ISME J.">
        <title>A general approach to explore prokaryotic protein glycosylation reveals the unique surface layer modulation of an anammox bacterium.</title>
        <authorList>
            <person name="Pabst M."/>
            <person name="Grouzdev D.S."/>
            <person name="Lawson C.E."/>
            <person name="Kleikamp H.B.C."/>
            <person name="de Ram C."/>
            <person name="Louwen R."/>
            <person name="Lin Y.M."/>
            <person name="Lucker S."/>
            <person name="van Loosdrecht M.C.M."/>
            <person name="Laureni M."/>
        </authorList>
    </citation>
    <scope>NUCLEOTIDE SEQUENCE</scope>
    <source>
        <strain evidence="13">BROCD043</strain>
    </source>
</reference>
<comment type="similarity">
    <text evidence="1 11">Belongs to the RNA polymerase alpha chain family.</text>
</comment>
<comment type="caution">
    <text evidence="13">The sequence shown here is derived from an EMBL/GenBank/DDBJ whole genome shotgun (WGS) entry which is preliminary data.</text>
</comment>
<evidence type="ECO:0000256" key="8">
    <source>
        <dbReference type="ARBA" id="ARBA00032524"/>
    </source>
</evidence>
<dbReference type="GO" id="GO:0005737">
    <property type="term" value="C:cytoplasm"/>
    <property type="evidence" value="ECO:0007669"/>
    <property type="project" value="UniProtKB-ARBA"/>
</dbReference>
<dbReference type="SUPFAM" id="SSF47789">
    <property type="entry name" value="C-terminal domain of RNA polymerase alpha subunit"/>
    <property type="match status" value="1"/>
</dbReference>
<evidence type="ECO:0000256" key="4">
    <source>
        <dbReference type="ARBA" id="ARBA00022478"/>
    </source>
</evidence>
<dbReference type="CDD" id="cd06928">
    <property type="entry name" value="RNAP_alpha_NTD"/>
    <property type="match status" value="1"/>
</dbReference>
<organism evidence="13 14">
    <name type="scientific">Candidatus Dojkabacteria bacterium</name>
    <dbReference type="NCBI Taxonomy" id="2099670"/>
    <lineage>
        <taxon>Bacteria</taxon>
        <taxon>Candidatus Dojkabacteria</taxon>
    </lineage>
</organism>
<dbReference type="SUPFAM" id="SSF55257">
    <property type="entry name" value="RBP11-like subunits of RNA polymerase"/>
    <property type="match status" value="1"/>
</dbReference>
<dbReference type="SUPFAM" id="SSF56553">
    <property type="entry name" value="Insert subdomain of RNA polymerase alpha subunit"/>
    <property type="match status" value="1"/>
</dbReference>
<dbReference type="EMBL" id="JACFOF010000004">
    <property type="protein sequence ID" value="MBW7953609.1"/>
    <property type="molecule type" value="Genomic_DNA"/>
</dbReference>
<dbReference type="GO" id="GO:0003677">
    <property type="term" value="F:DNA binding"/>
    <property type="evidence" value="ECO:0007669"/>
    <property type="project" value="UniProtKB-UniRule"/>
</dbReference>
<dbReference type="GO" id="GO:0003899">
    <property type="term" value="F:DNA-directed RNA polymerase activity"/>
    <property type="evidence" value="ECO:0007669"/>
    <property type="project" value="UniProtKB-UniRule"/>
</dbReference>
<dbReference type="AlphaFoldDB" id="A0A952AGW7"/>
<evidence type="ECO:0000256" key="10">
    <source>
        <dbReference type="ARBA" id="ARBA00048552"/>
    </source>
</evidence>
<sequence>MIKLDQFKVTAQQETDTFGAFQIGPLPRGYGHTLGNSLRRILLSSIPGAAVTAVKIDGVKHEYSTLDGLQEDIISILLRLKELAIKNYSEDPQIIRLKVKGKKGDLVKVTADDFELPSEVEIVDKDFELATLTKDVSLDMEITVESGEGYAYADEAKRKEIGIIPLDSVFSPVKLVRADVVPARVGQYTNLDQINIEITTNGTIKPSEALLQAANIYDEIANRLVDMLGGDSQLAQEQLKKESFEVQETEKVLVSDLNLSTRLTNALLNAGVTDLHDLSAHSRDEVANFRGMGKKSLTELDDIMAEHAVSFGK</sequence>
<name>A0A952AGW7_9BACT</name>
<protein>
    <recommendedName>
        <fullName evidence="3 11">DNA-directed RNA polymerase subunit alpha</fullName>
        <shortName evidence="11">RNAP subunit alpha</shortName>
        <ecNumber evidence="2 11">2.7.7.6</ecNumber>
    </recommendedName>
    <alternativeName>
        <fullName evidence="9 11">RNA polymerase subunit alpha</fullName>
    </alternativeName>
    <alternativeName>
        <fullName evidence="8 11">Transcriptase subunit alpha</fullName>
    </alternativeName>
</protein>
<dbReference type="InterPro" id="IPR011773">
    <property type="entry name" value="DNA-dir_RpoA"/>
</dbReference>
<dbReference type="GO" id="GO:0000428">
    <property type="term" value="C:DNA-directed RNA polymerase complex"/>
    <property type="evidence" value="ECO:0007669"/>
    <property type="project" value="UniProtKB-KW"/>
</dbReference>
<keyword evidence="7 11" id="KW-0804">Transcription</keyword>